<keyword evidence="2" id="KW-0238">DNA-binding</keyword>
<dbReference type="GO" id="GO:0005737">
    <property type="term" value="C:cytoplasm"/>
    <property type="evidence" value="ECO:0007669"/>
    <property type="project" value="TreeGrafter"/>
</dbReference>
<dbReference type="CDD" id="cd10747">
    <property type="entry name" value="DnaJ_C"/>
    <property type="match status" value="1"/>
</dbReference>
<evidence type="ECO:0000313" key="5">
    <source>
        <dbReference type="EMBL" id="AGA90706.1"/>
    </source>
</evidence>
<dbReference type="InterPro" id="IPR036869">
    <property type="entry name" value="J_dom_sf"/>
</dbReference>
<dbReference type="PATRIC" id="fig|765912.4.peg.1901"/>
<dbReference type="PANTHER" id="PTHR43096:SF52">
    <property type="entry name" value="DNAJ HOMOLOG 1, MITOCHONDRIAL-RELATED"/>
    <property type="match status" value="1"/>
</dbReference>
<dbReference type="FunFam" id="2.60.260.20:FF:000008">
    <property type="entry name" value="Curved DNA-binding protein"/>
    <property type="match status" value="1"/>
</dbReference>
<evidence type="ECO:0000256" key="1">
    <source>
        <dbReference type="ARBA" id="ARBA00022490"/>
    </source>
</evidence>
<organism evidence="5 6">
    <name type="scientific">Thioflavicoccus mobilis 8321</name>
    <dbReference type="NCBI Taxonomy" id="765912"/>
    <lineage>
        <taxon>Bacteria</taxon>
        <taxon>Pseudomonadati</taxon>
        <taxon>Pseudomonadota</taxon>
        <taxon>Gammaproteobacteria</taxon>
        <taxon>Chromatiales</taxon>
        <taxon>Chromatiaceae</taxon>
        <taxon>Thioflavicoccus</taxon>
    </lineage>
</organism>
<dbReference type="CDD" id="cd06257">
    <property type="entry name" value="DnaJ"/>
    <property type="match status" value="1"/>
</dbReference>
<dbReference type="InterPro" id="IPR002939">
    <property type="entry name" value="DnaJ_C"/>
</dbReference>
<accession>L0GXI5</accession>
<dbReference type="EMBL" id="CP003051">
    <property type="protein sequence ID" value="AGA90706.1"/>
    <property type="molecule type" value="Genomic_DNA"/>
</dbReference>
<evidence type="ECO:0000256" key="2">
    <source>
        <dbReference type="ARBA" id="ARBA00023125"/>
    </source>
</evidence>
<dbReference type="GO" id="GO:0003677">
    <property type="term" value="F:DNA binding"/>
    <property type="evidence" value="ECO:0007669"/>
    <property type="project" value="UniProtKB-KW"/>
</dbReference>
<dbReference type="STRING" id="765912.Thimo_1941"/>
<dbReference type="PROSITE" id="PS00636">
    <property type="entry name" value="DNAJ_1"/>
    <property type="match status" value="1"/>
</dbReference>
<dbReference type="Gene3D" id="2.60.260.20">
    <property type="entry name" value="Urease metallochaperone UreE, N-terminal domain"/>
    <property type="match status" value="2"/>
</dbReference>
<sequence>MHVARGARRCYNSLQSRSYRASLRLAGHPARRTSSAVQLPLLGSNAMEYKDYYKILGVSRDASADDIKRAYRRLARKYHPDVSKEPNAEARFKEVNEANEVLKDPEKRSAYDALGSGWQAGQEFRPPPGGGFEQHHEFHFRPEDMAQFSDFFSSLFGRGAHAGQGGRGTRQRRGEDQNARLRVGLEEAYAGATRQLRLDEPIIGADGRISSRTRTLNVRIPAGVTQGQQIRLAGQGMPGVGGGSAGDLYLEIDLAAHPHFRVDGKDIHVQVPIAPWEAALGASIPVPTLGGSVNLKVPAGSQSGRRLRLKGRGLPGDPPGDELVELEIVTPPAHTDAEKAFYRRMAETFSFNPRAKLGV</sequence>
<dbReference type="GO" id="GO:0042026">
    <property type="term" value="P:protein refolding"/>
    <property type="evidence" value="ECO:0007669"/>
    <property type="project" value="TreeGrafter"/>
</dbReference>
<dbReference type="KEGG" id="tmb:Thimo_1941"/>
<feature type="domain" description="J" evidence="4">
    <location>
        <begin position="51"/>
        <end position="115"/>
    </location>
</feature>
<protein>
    <submittedName>
        <fullName evidence="5">DnaJ-class molecular chaperone with C-terminal Zn finger domain</fullName>
    </submittedName>
</protein>
<dbReference type="Gene3D" id="1.10.287.110">
    <property type="entry name" value="DnaJ domain"/>
    <property type="match status" value="1"/>
</dbReference>
<dbReference type="InterPro" id="IPR018253">
    <property type="entry name" value="DnaJ_domain_CS"/>
</dbReference>
<dbReference type="FunFam" id="2.60.260.20:FF:000013">
    <property type="entry name" value="DnaJ subfamily B member 11"/>
    <property type="match status" value="1"/>
</dbReference>
<dbReference type="Pfam" id="PF00226">
    <property type="entry name" value="DnaJ"/>
    <property type="match status" value="1"/>
</dbReference>
<proteinExistence type="predicted"/>
<dbReference type="HOGENOM" id="CLU_017633_0_0_6"/>
<dbReference type="eggNOG" id="COG0484">
    <property type="taxonomic scope" value="Bacteria"/>
</dbReference>
<name>L0GXI5_9GAMM</name>
<dbReference type="PANTHER" id="PTHR43096">
    <property type="entry name" value="DNAJ HOMOLOG 1, MITOCHONDRIAL-RELATED"/>
    <property type="match status" value="1"/>
</dbReference>
<keyword evidence="6" id="KW-1185">Reference proteome</keyword>
<reference evidence="5 6" key="1">
    <citation type="submission" date="2011-09" db="EMBL/GenBank/DDBJ databases">
        <title>Complete sequence of chromosome of Thioflavicoccus mobilis 8321.</title>
        <authorList>
            <consortium name="US DOE Joint Genome Institute"/>
            <person name="Lucas S."/>
            <person name="Han J."/>
            <person name="Lapidus A."/>
            <person name="Cheng J.-F."/>
            <person name="Goodwin L."/>
            <person name="Pitluck S."/>
            <person name="Peters L."/>
            <person name="Ovchinnikova G."/>
            <person name="Lu M."/>
            <person name="Detter J.C."/>
            <person name="Han C."/>
            <person name="Tapia R."/>
            <person name="Land M."/>
            <person name="Hauser L."/>
            <person name="Kyrpides N."/>
            <person name="Ivanova N."/>
            <person name="Pagani I."/>
            <person name="Vogl K."/>
            <person name="Liu Z."/>
            <person name="Imhoff J."/>
            <person name="Thiel V."/>
            <person name="Frigaard N.-U."/>
            <person name="Bryant D."/>
            <person name="Woyke T."/>
        </authorList>
    </citation>
    <scope>NUCLEOTIDE SEQUENCE [LARGE SCALE GENOMIC DNA]</scope>
    <source>
        <strain evidence="5 6">8321</strain>
    </source>
</reference>
<dbReference type="PRINTS" id="PR00625">
    <property type="entry name" value="JDOMAIN"/>
</dbReference>
<dbReference type="InterPro" id="IPR008971">
    <property type="entry name" value="HSP40/DnaJ_pept-bd"/>
</dbReference>
<dbReference type="AlphaFoldDB" id="L0GXI5"/>
<gene>
    <name evidence="5" type="ORF">Thimo_1941</name>
</gene>
<keyword evidence="3" id="KW-0143">Chaperone</keyword>
<dbReference type="SUPFAM" id="SSF46565">
    <property type="entry name" value="Chaperone J-domain"/>
    <property type="match status" value="1"/>
</dbReference>
<keyword evidence="1" id="KW-0963">Cytoplasm</keyword>
<evidence type="ECO:0000259" key="4">
    <source>
        <dbReference type="PROSITE" id="PS50076"/>
    </source>
</evidence>
<dbReference type="GO" id="GO:0051082">
    <property type="term" value="F:unfolded protein binding"/>
    <property type="evidence" value="ECO:0007669"/>
    <property type="project" value="InterPro"/>
</dbReference>
<dbReference type="Pfam" id="PF01556">
    <property type="entry name" value="DnaJ_C"/>
    <property type="match status" value="1"/>
</dbReference>
<dbReference type="PROSITE" id="PS50076">
    <property type="entry name" value="DNAJ_2"/>
    <property type="match status" value="1"/>
</dbReference>
<dbReference type="InterPro" id="IPR001623">
    <property type="entry name" value="DnaJ_domain"/>
</dbReference>
<dbReference type="SMART" id="SM00271">
    <property type="entry name" value="DnaJ"/>
    <property type="match status" value="1"/>
</dbReference>
<evidence type="ECO:0000313" key="6">
    <source>
        <dbReference type="Proteomes" id="UP000010816"/>
    </source>
</evidence>
<dbReference type="SUPFAM" id="SSF49493">
    <property type="entry name" value="HSP40/DnaJ peptide-binding domain"/>
    <property type="match status" value="2"/>
</dbReference>
<dbReference type="Proteomes" id="UP000010816">
    <property type="component" value="Chromosome"/>
</dbReference>
<evidence type="ECO:0000256" key="3">
    <source>
        <dbReference type="ARBA" id="ARBA00023186"/>
    </source>
</evidence>